<keyword evidence="4 8" id="KW-0488">Methylation</keyword>
<sequence>MLEKLEILESRYVELEQQLSDPAVLADIDEYRKYAKKHGELSEIVSTFREFKDICKEMEDTRSLFDEDLEEELLGLAETDLSELEEKKGQLEEKLKFLLLPRDPRDKKNVIVEIRAGTGGDEAALFASDLFRMYSYYAERQGWKVEVLDSHPTDMGGYKEIIFQVNGNYVFSKLKFESGAHRVQRIPVTESGGRIHTSAATVAVLPEAEEVDVEINPQDLRIDIFCSSGPGGQSVNTTQSAVRITHIPTGIVVSCQDEKSQHKNKDKAMRVLRARLLDRAEQEQHGERSDMRRLLVGSGDRSERIRTYNFPQGRLTDHRIGLTLYRLPNILEGELDEVITALVTAHRAEQLKEQLPEQENTAE</sequence>
<dbReference type="InterPro" id="IPR045853">
    <property type="entry name" value="Pep_chain_release_fac_I_sf"/>
</dbReference>
<dbReference type="FunFam" id="3.30.70.1660:FF:000004">
    <property type="entry name" value="Peptide chain release factor 1"/>
    <property type="match status" value="1"/>
</dbReference>
<dbReference type="InterPro" id="IPR000352">
    <property type="entry name" value="Pep_chain_release_fac_I"/>
</dbReference>
<keyword evidence="11" id="KW-1185">Reference proteome</keyword>
<dbReference type="Gene3D" id="3.30.160.20">
    <property type="match status" value="1"/>
</dbReference>
<keyword evidence="6 8" id="KW-0648">Protein biosynthesis</keyword>
<dbReference type="InterPro" id="IPR004373">
    <property type="entry name" value="RF-1"/>
</dbReference>
<dbReference type="GO" id="GO:0005829">
    <property type="term" value="C:cytosol"/>
    <property type="evidence" value="ECO:0007669"/>
    <property type="project" value="UniProtKB-ARBA"/>
</dbReference>
<dbReference type="FunFam" id="3.30.160.20:FF:000004">
    <property type="entry name" value="Peptide chain release factor 1"/>
    <property type="match status" value="1"/>
</dbReference>
<dbReference type="RefSeq" id="WP_044664802.1">
    <property type="nucleotide sequence ID" value="NZ_CDRZ01000157.1"/>
</dbReference>
<evidence type="ECO:0000256" key="5">
    <source>
        <dbReference type="ARBA" id="ARBA00022490"/>
    </source>
</evidence>
<evidence type="ECO:0000256" key="3">
    <source>
        <dbReference type="ARBA" id="ARBA00010835"/>
    </source>
</evidence>
<dbReference type="GO" id="GO:0016149">
    <property type="term" value="F:translation release factor activity, codon specific"/>
    <property type="evidence" value="ECO:0007669"/>
    <property type="project" value="UniProtKB-UniRule"/>
</dbReference>
<dbReference type="EMBL" id="CDRZ01000157">
    <property type="protein sequence ID" value="CEO88701.1"/>
    <property type="molecule type" value="Genomic_DNA"/>
</dbReference>
<comment type="function">
    <text evidence="1 8">Peptide chain release factor 1 directs the termination of translation in response to the peptide chain termination codons UAG and UAA.</text>
</comment>
<keyword evidence="5 8" id="KW-0963">Cytoplasm</keyword>
<dbReference type="SMART" id="SM00937">
    <property type="entry name" value="PCRF"/>
    <property type="match status" value="1"/>
</dbReference>
<feature type="modified residue" description="N5-methylglutamine" evidence="8">
    <location>
        <position position="233"/>
    </location>
</feature>
<dbReference type="InterPro" id="IPR050057">
    <property type="entry name" value="Prokaryotic/Mito_RF"/>
</dbReference>
<feature type="domain" description="Peptide chain release factor" evidence="9">
    <location>
        <begin position="63"/>
        <end position="177"/>
    </location>
</feature>
<evidence type="ECO:0000313" key="11">
    <source>
        <dbReference type="Proteomes" id="UP000046155"/>
    </source>
</evidence>
<evidence type="ECO:0000256" key="8">
    <source>
        <dbReference type="HAMAP-Rule" id="MF_00093"/>
    </source>
</evidence>
<dbReference type="Gene3D" id="6.10.140.1950">
    <property type="match status" value="1"/>
</dbReference>
<dbReference type="InterPro" id="IPR005139">
    <property type="entry name" value="PCRF"/>
</dbReference>
<proteinExistence type="inferred from homology"/>
<dbReference type="Pfam" id="PF00472">
    <property type="entry name" value="RF-1"/>
    <property type="match status" value="1"/>
</dbReference>
<dbReference type="Gene3D" id="3.30.70.1660">
    <property type="match status" value="1"/>
</dbReference>
<reference evidence="11" key="1">
    <citation type="submission" date="2015-01" db="EMBL/GenBank/DDBJ databases">
        <authorList>
            <person name="Manzoor Shahid"/>
            <person name="Zubair Saima"/>
        </authorList>
    </citation>
    <scope>NUCLEOTIDE SEQUENCE [LARGE SCALE GENOMIC DNA]</scope>
    <source>
        <strain evidence="11">Sp3</strain>
    </source>
</reference>
<evidence type="ECO:0000256" key="6">
    <source>
        <dbReference type="ARBA" id="ARBA00022917"/>
    </source>
</evidence>
<dbReference type="AlphaFoldDB" id="A0A0B7ML73"/>
<evidence type="ECO:0000256" key="1">
    <source>
        <dbReference type="ARBA" id="ARBA00002986"/>
    </source>
</evidence>
<dbReference type="NCBIfam" id="TIGR00019">
    <property type="entry name" value="prfA"/>
    <property type="match status" value="1"/>
</dbReference>
<name>A0A0B7ML73_9FIRM</name>
<dbReference type="SUPFAM" id="SSF75620">
    <property type="entry name" value="Release factor"/>
    <property type="match status" value="1"/>
</dbReference>
<organism evidence="10 11">
    <name type="scientific">Syntrophaceticus schinkii</name>
    <dbReference type="NCBI Taxonomy" id="499207"/>
    <lineage>
        <taxon>Bacteria</taxon>
        <taxon>Bacillati</taxon>
        <taxon>Bacillota</taxon>
        <taxon>Clostridia</taxon>
        <taxon>Thermoanaerobacterales</taxon>
        <taxon>Thermoanaerobacterales Family III. Incertae Sedis</taxon>
        <taxon>Syntrophaceticus</taxon>
    </lineage>
</organism>
<dbReference type="Proteomes" id="UP000046155">
    <property type="component" value="Unassembled WGS sequence"/>
</dbReference>
<dbReference type="PANTHER" id="PTHR43804">
    <property type="entry name" value="LD18447P"/>
    <property type="match status" value="1"/>
</dbReference>
<comment type="subcellular location">
    <subcellularLocation>
        <location evidence="2 8">Cytoplasm</location>
    </subcellularLocation>
</comment>
<evidence type="ECO:0000256" key="4">
    <source>
        <dbReference type="ARBA" id="ARBA00022481"/>
    </source>
</evidence>
<dbReference type="HAMAP" id="MF_00093">
    <property type="entry name" value="Rel_fac_1"/>
    <property type="match status" value="1"/>
</dbReference>
<gene>
    <name evidence="8 10" type="primary">prfA</name>
    <name evidence="10" type="ORF">SSCH_240024</name>
</gene>
<evidence type="ECO:0000259" key="9">
    <source>
        <dbReference type="SMART" id="SM00937"/>
    </source>
</evidence>
<dbReference type="OrthoDB" id="9806673at2"/>
<dbReference type="PANTHER" id="PTHR43804:SF7">
    <property type="entry name" value="LD18447P"/>
    <property type="match status" value="1"/>
</dbReference>
<comment type="similarity">
    <text evidence="3 8">Belongs to the prokaryotic/mitochondrial release factor family.</text>
</comment>
<evidence type="ECO:0000256" key="2">
    <source>
        <dbReference type="ARBA" id="ARBA00004496"/>
    </source>
</evidence>
<evidence type="ECO:0000313" key="10">
    <source>
        <dbReference type="EMBL" id="CEO88701.1"/>
    </source>
</evidence>
<dbReference type="NCBIfam" id="NF001859">
    <property type="entry name" value="PRK00591.1"/>
    <property type="match status" value="1"/>
</dbReference>
<accession>A0A0B7ML73</accession>
<protein>
    <recommendedName>
        <fullName evidence="7 8">Peptide chain release factor 1</fullName>
        <shortName evidence="8">RF-1</shortName>
    </recommendedName>
</protein>
<comment type="PTM">
    <text evidence="8">Methylated by PrmC. Methylation increases the termination efficiency of RF1.</text>
</comment>
<dbReference type="Pfam" id="PF03462">
    <property type="entry name" value="PCRF"/>
    <property type="match status" value="1"/>
</dbReference>
<dbReference type="FunFam" id="3.30.70.1660:FF:000002">
    <property type="entry name" value="Peptide chain release factor 1"/>
    <property type="match status" value="1"/>
</dbReference>
<evidence type="ECO:0000256" key="7">
    <source>
        <dbReference type="ARBA" id="ARBA00050039"/>
    </source>
</evidence>